<reference evidence="1" key="1">
    <citation type="submission" date="2016-12" db="EMBL/GenBank/DDBJ databases">
        <title>Draft genome sequence of Roseomonas mucosa strain AU37, isolated from a peripheral intravenous catheter.</title>
        <authorList>
            <person name="Choudhury M.A."/>
            <person name="Sidjabat H.E."/>
            <person name="Wailan A.M."/>
            <person name="Zhang L."/>
            <person name="Marsh N.M."/>
            <person name="Rickard C.M."/>
            <person name="Davies M."/>
            <person name="Mcmillan D.J."/>
        </authorList>
    </citation>
    <scope>NUCLEOTIDE SEQUENCE [LARGE SCALE GENOMIC DNA]</scope>
    <source>
        <strain evidence="1">AU37</strain>
    </source>
</reference>
<organism evidence="1 2">
    <name type="scientific">Roseomonas mucosa</name>
    <dbReference type="NCBI Taxonomy" id="207340"/>
    <lineage>
        <taxon>Bacteria</taxon>
        <taxon>Pseudomonadati</taxon>
        <taxon>Pseudomonadota</taxon>
        <taxon>Alphaproteobacteria</taxon>
        <taxon>Acetobacterales</taxon>
        <taxon>Roseomonadaceae</taxon>
        <taxon>Roseomonas</taxon>
    </lineage>
</organism>
<evidence type="ECO:0000313" key="2">
    <source>
        <dbReference type="Proteomes" id="UP000054844"/>
    </source>
</evidence>
<dbReference type="RefSeq" id="WP_058389120.1">
    <property type="nucleotide sequence ID" value="NZ_LLWF02000043.1"/>
</dbReference>
<protein>
    <submittedName>
        <fullName evidence="1">Uncharacterized protein</fullName>
    </submittedName>
</protein>
<name>A0A1S8D346_9PROT</name>
<proteinExistence type="predicted"/>
<gene>
    <name evidence="1" type="ORF">APZ41_013025</name>
</gene>
<comment type="caution">
    <text evidence="1">The sequence shown here is derived from an EMBL/GenBank/DDBJ whole genome shotgun (WGS) entry which is preliminary data.</text>
</comment>
<accession>A0A1S8D346</accession>
<keyword evidence="2" id="KW-1185">Reference proteome</keyword>
<dbReference type="EMBL" id="LLWF02000043">
    <property type="protein sequence ID" value="ONH82736.1"/>
    <property type="molecule type" value="Genomic_DNA"/>
</dbReference>
<evidence type="ECO:0000313" key="1">
    <source>
        <dbReference type="EMBL" id="ONH82736.1"/>
    </source>
</evidence>
<sequence>MSQGQAEACDAVGAALAGAVFVVEVEFGLPDGTVRVARVRAVGLSKEAAALALWEATTIASCGRIAFEDQMRPIAH</sequence>
<dbReference type="Proteomes" id="UP000054844">
    <property type="component" value="Unassembled WGS sequence"/>
</dbReference>
<dbReference type="STRING" id="207340.APZ41_013025"/>
<dbReference type="AlphaFoldDB" id="A0A1S8D346"/>